<proteinExistence type="predicted"/>
<dbReference type="Gene3D" id="2.60.270.50">
    <property type="match status" value="1"/>
</dbReference>
<evidence type="ECO:0000313" key="3">
    <source>
        <dbReference type="Proteomes" id="UP000283458"/>
    </source>
</evidence>
<evidence type="ECO:0000313" key="2">
    <source>
        <dbReference type="EMBL" id="RJF78176.1"/>
    </source>
</evidence>
<dbReference type="OrthoDB" id="9805177at2"/>
<comment type="caution">
    <text evidence="2">The sequence shown here is derived from an EMBL/GenBank/DDBJ whole genome shotgun (WGS) entry which is preliminary data.</text>
</comment>
<keyword evidence="3" id="KW-1185">Reference proteome</keyword>
<accession>A0A418VPI9</accession>
<evidence type="ECO:0000256" key="1">
    <source>
        <dbReference type="SAM" id="SignalP"/>
    </source>
</evidence>
<keyword evidence="1" id="KW-0732">Signal</keyword>
<dbReference type="EMBL" id="QYUL01000004">
    <property type="protein sequence ID" value="RJF78176.1"/>
    <property type="molecule type" value="Genomic_DNA"/>
</dbReference>
<feature type="chain" id="PRO_5019191940" evidence="1">
    <location>
        <begin position="26"/>
        <end position="126"/>
    </location>
</feature>
<feature type="signal peptide" evidence="1">
    <location>
        <begin position="1"/>
        <end position="25"/>
    </location>
</feature>
<organism evidence="2 3">
    <name type="scientific">Azospirillum cavernae</name>
    <dbReference type="NCBI Taxonomy" id="2320860"/>
    <lineage>
        <taxon>Bacteria</taxon>
        <taxon>Pseudomonadati</taxon>
        <taxon>Pseudomonadota</taxon>
        <taxon>Alphaproteobacteria</taxon>
        <taxon>Rhodospirillales</taxon>
        <taxon>Azospirillaceae</taxon>
        <taxon>Azospirillum</taxon>
    </lineage>
</organism>
<name>A0A418VPI9_9PROT</name>
<sequence>MPLVYRSVRLIILNATNLTLTVASAETVLGEWTLDSPTRAKVAAIQPQSAATFATQSTTLQMPTEAFLRLTSVRGPVQICWSLPWIGTFALRCEAADGWLADEQIVGDDPAAITALLTLTLAATDR</sequence>
<dbReference type="Proteomes" id="UP000283458">
    <property type="component" value="Unassembled WGS sequence"/>
</dbReference>
<dbReference type="RefSeq" id="WP_119833320.1">
    <property type="nucleotide sequence ID" value="NZ_QYUL01000004.1"/>
</dbReference>
<reference evidence="2 3" key="1">
    <citation type="submission" date="2018-09" db="EMBL/GenBank/DDBJ databases">
        <authorList>
            <person name="Zhu H."/>
        </authorList>
    </citation>
    <scope>NUCLEOTIDE SEQUENCE [LARGE SCALE GENOMIC DNA]</scope>
    <source>
        <strain evidence="2 3">K2W22B-5</strain>
    </source>
</reference>
<dbReference type="AlphaFoldDB" id="A0A418VPI9"/>
<protein>
    <submittedName>
        <fullName evidence="2">Uncharacterized protein</fullName>
    </submittedName>
</protein>
<gene>
    <name evidence="2" type="ORF">D3877_23960</name>
</gene>